<keyword evidence="2" id="KW-1185">Reference proteome</keyword>
<evidence type="ECO:0000313" key="1">
    <source>
        <dbReference type="EMBL" id="KGQ19363.1"/>
    </source>
</evidence>
<evidence type="ECO:0000313" key="2">
    <source>
        <dbReference type="Proteomes" id="UP000030518"/>
    </source>
</evidence>
<proteinExistence type="predicted"/>
<sequence>MGASISLMPESVECFEVTETQAHRWAREELSESLDQLKSGLDTTLGEWQERLGARSRRSDGVTQTTNEAAPALLAFFKRLPGVIGQSLSGDPQRLDSARDTLAELQQRLNDAGIDVDDRVKNFADRLASIRTEAEATKPPDDAA</sequence>
<dbReference type="Proteomes" id="UP000030518">
    <property type="component" value="Unassembled WGS sequence"/>
</dbReference>
<accession>A0A0A2WHS1</accession>
<protein>
    <submittedName>
        <fullName evidence="1">Uncharacterized protein</fullName>
    </submittedName>
</protein>
<name>A0A0A2WHS1_9GAMM</name>
<dbReference type="AlphaFoldDB" id="A0A0A2WHS1"/>
<dbReference type="EMBL" id="JRKJ01000008">
    <property type="protein sequence ID" value="KGQ19363.1"/>
    <property type="molecule type" value="Genomic_DNA"/>
</dbReference>
<dbReference type="PATRIC" id="fig|1300345.3.peg.1556"/>
<comment type="caution">
    <text evidence="1">The sequence shown here is derived from an EMBL/GenBank/DDBJ whole genome shotgun (WGS) entry which is preliminary data.</text>
</comment>
<reference evidence="1 2" key="1">
    <citation type="submission" date="2014-09" db="EMBL/GenBank/DDBJ databases">
        <title>Genome sequences of Lysobacter dokdonensis DS-58.</title>
        <authorList>
            <person name="Kim J.F."/>
            <person name="Kwak M.-J."/>
        </authorList>
    </citation>
    <scope>NUCLEOTIDE SEQUENCE [LARGE SCALE GENOMIC DNA]</scope>
    <source>
        <strain evidence="1 2">DS-58</strain>
    </source>
</reference>
<gene>
    <name evidence="1" type="ORF">LF41_3013</name>
</gene>
<organism evidence="1 2">
    <name type="scientific">Lysobacter dokdonensis DS-58</name>
    <dbReference type="NCBI Taxonomy" id="1300345"/>
    <lineage>
        <taxon>Bacteria</taxon>
        <taxon>Pseudomonadati</taxon>
        <taxon>Pseudomonadota</taxon>
        <taxon>Gammaproteobacteria</taxon>
        <taxon>Lysobacterales</taxon>
        <taxon>Lysobacteraceae</taxon>
        <taxon>Noviluteimonas</taxon>
    </lineage>
</organism>